<name>A0ACB9ZY12_CATRO</name>
<evidence type="ECO:0000313" key="2">
    <source>
        <dbReference type="Proteomes" id="UP001060085"/>
    </source>
</evidence>
<keyword evidence="2" id="KW-1185">Reference proteome</keyword>
<protein>
    <submittedName>
        <fullName evidence="1">Uncharacterized protein</fullName>
    </submittedName>
</protein>
<dbReference type="EMBL" id="CM044707">
    <property type="protein sequence ID" value="KAI5652743.1"/>
    <property type="molecule type" value="Genomic_DNA"/>
</dbReference>
<evidence type="ECO:0000313" key="1">
    <source>
        <dbReference type="EMBL" id="KAI5652743.1"/>
    </source>
</evidence>
<comment type="caution">
    <text evidence="1">The sequence shown here is derived from an EMBL/GenBank/DDBJ whole genome shotgun (WGS) entry which is preliminary data.</text>
</comment>
<dbReference type="Proteomes" id="UP001060085">
    <property type="component" value="Linkage Group LG07"/>
</dbReference>
<reference evidence="2" key="1">
    <citation type="journal article" date="2023" name="Nat. Plants">
        <title>Single-cell RNA sequencing provides a high-resolution roadmap for understanding the multicellular compartmentation of specialized metabolism.</title>
        <authorList>
            <person name="Sun S."/>
            <person name="Shen X."/>
            <person name="Li Y."/>
            <person name="Li Y."/>
            <person name="Wang S."/>
            <person name="Li R."/>
            <person name="Zhang H."/>
            <person name="Shen G."/>
            <person name="Guo B."/>
            <person name="Wei J."/>
            <person name="Xu J."/>
            <person name="St-Pierre B."/>
            <person name="Chen S."/>
            <person name="Sun C."/>
        </authorList>
    </citation>
    <scope>NUCLEOTIDE SEQUENCE [LARGE SCALE GENOMIC DNA]</scope>
</reference>
<sequence length="323" mass="36670">MKRVAEKKKKKKKKMGRSPCCDKGGVKKGAWTPEEDKILVDYINKNGHGTWRSLPKLAGLLRCGKSCRLRWTNYLRPDIKRGPFSPEEENIIVRLHSMLGNKWAAISSHLPGRTDNEIKNFWNSHLKKRATASMDQSSYQPSFFSESSDDANLESQSTQHMVQWERATLEAEIQLSKDPLLLNSQSAVKTENDYFLRLWNSEVGESFRKVNDYEVACQSPVSQVSSSTRDESSSGVTIHTNDPPRVLLSPARTTNTQKHAENVSVKKDPEDHLILGSESSKSYELDESSDATMKLLLDFPQGDEMEYLQEPVEDVSIYLQDPF</sequence>
<gene>
    <name evidence="1" type="ORF">M9H77_29930</name>
</gene>
<accession>A0ACB9ZY12</accession>
<proteinExistence type="predicted"/>
<organism evidence="1 2">
    <name type="scientific">Catharanthus roseus</name>
    <name type="common">Madagascar periwinkle</name>
    <name type="synonym">Vinca rosea</name>
    <dbReference type="NCBI Taxonomy" id="4058"/>
    <lineage>
        <taxon>Eukaryota</taxon>
        <taxon>Viridiplantae</taxon>
        <taxon>Streptophyta</taxon>
        <taxon>Embryophyta</taxon>
        <taxon>Tracheophyta</taxon>
        <taxon>Spermatophyta</taxon>
        <taxon>Magnoliopsida</taxon>
        <taxon>eudicotyledons</taxon>
        <taxon>Gunneridae</taxon>
        <taxon>Pentapetalae</taxon>
        <taxon>asterids</taxon>
        <taxon>lamiids</taxon>
        <taxon>Gentianales</taxon>
        <taxon>Apocynaceae</taxon>
        <taxon>Rauvolfioideae</taxon>
        <taxon>Vinceae</taxon>
        <taxon>Catharanthinae</taxon>
        <taxon>Catharanthus</taxon>
    </lineage>
</organism>